<evidence type="ECO:0000313" key="4">
    <source>
        <dbReference type="Proteomes" id="UP000735302"/>
    </source>
</evidence>
<sequence>MQPTKRHLKVKEYIHPDKFQYWQEMGKKMGFKYTASGPLVRSSYKAGEFFLKNLLKKRREEQPMAGNDSWK</sequence>
<name>A0AAV3ZAS7_9GAST</name>
<comment type="cofactor">
    <cofactor evidence="1">
        <name>[4Fe-4S] cluster</name>
        <dbReference type="ChEBI" id="CHEBI:49883"/>
    </cofactor>
</comment>
<keyword evidence="4" id="KW-1185">Reference proteome</keyword>
<dbReference type="AlphaFoldDB" id="A0AAV3ZAS7"/>
<dbReference type="GO" id="GO:0005739">
    <property type="term" value="C:mitochondrion"/>
    <property type="evidence" value="ECO:0007669"/>
    <property type="project" value="TreeGrafter"/>
</dbReference>
<reference evidence="3 4" key="1">
    <citation type="journal article" date="2021" name="Elife">
        <title>Chloroplast acquisition without the gene transfer in kleptoplastic sea slugs, Plakobranchus ocellatus.</title>
        <authorList>
            <person name="Maeda T."/>
            <person name="Takahashi S."/>
            <person name="Yoshida T."/>
            <person name="Shimamura S."/>
            <person name="Takaki Y."/>
            <person name="Nagai Y."/>
            <person name="Toyoda A."/>
            <person name="Suzuki Y."/>
            <person name="Arimoto A."/>
            <person name="Ishii H."/>
            <person name="Satoh N."/>
            <person name="Nishiyama T."/>
            <person name="Hasebe M."/>
            <person name="Maruyama T."/>
            <person name="Minagawa J."/>
            <person name="Obokata J."/>
            <person name="Shigenobu S."/>
        </authorList>
    </citation>
    <scope>NUCLEOTIDE SEQUENCE [LARGE SCALE GENOMIC DNA]</scope>
</reference>
<evidence type="ECO:0000313" key="3">
    <source>
        <dbReference type="EMBL" id="GFN91488.1"/>
    </source>
</evidence>
<proteinExistence type="predicted"/>
<evidence type="ECO:0000256" key="2">
    <source>
        <dbReference type="ARBA" id="ARBA00022485"/>
    </source>
</evidence>
<dbReference type="Proteomes" id="UP000735302">
    <property type="component" value="Unassembled WGS sequence"/>
</dbReference>
<keyword evidence="2" id="KW-0004">4Fe-4S</keyword>
<keyword evidence="2" id="KW-0408">Iron</keyword>
<dbReference type="InterPro" id="IPR058240">
    <property type="entry name" value="rSAM_sf"/>
</dbReference>
<comment type="caution">
    <text evidence="3">The sequence shown here is derived from an EMBL/GenBank/DDBJ whole genome shotgun (WGS) entry which is preliminary data.</text>
</comment>
<gene>
    <name evidence="3" type="ORF">PoB_001799400</name>
</gene>
<dbReference type="InterPro" id="IPR003698">
    <property type="entry name" value="Lipoyl_synth"/>
</dbReference>
<dbReference type="SUPFAM" id="SSF102114">
    <property type="entry name" value="Radical SAM enzymes"/>
    <property type="match status" value="1"/>
</dbReference>
<dbReference type="EMBL" id="BLXT01002143">
    <property type="protein sequence ID" value="GFN91488.1"/>
    <property type="molecule type" value="Genomic_DNA"/>
</dbReference>
<keyword evidence="2" id="KW-0479">Metal-binding</keyword>
<dbReference type="PANTHER" id="PTHR10949:SF0">
    <property type="entry name" value="LIPOYL SYNTHASE, MITOCHONDRIAL"/>
    <property type="match status" value="1"/>
</dbReference>
<protein>
    <submittedName>
        <fullName evidence="3">Lipoyl synthase, mitochondrial</fullName>
    </submittedName>
</protein>
<organism evidence="3 4">
    <name type="scientific">Plakobranchus ocellatus</name>
    <dbReference type="NCBI Taxonomy" id="259542"/>
    <lineage>
        <taxon>Eukaryota</taxon>
        <taxon>Metazoa</taxon>
        <taxon>Spiralia</taxon>
        <taxon>Lophotrochozoa</taxon>
        <taxon>Mollusca</taxon>
        <taxon>Gastropoda</taxon>
        <taxon>Heterobranchia</taxon>
        <taxon>Euthyneura</taxon>
        <taxon>Panpulmonata</taxon>
        <taxon>Sacoglossa</taxon>
        <taxon>Placobranchoidea</taxon>
        <taxon>Plakobranchidae</taxon>
        <taxon>Plakobranchus</taxon>
    </lineage>
</organism>
<dbReference type="GO" id="GO:0016992">
    <property type="term" value="F:lipoate synthase activity"/>
    <property type="evidence" value="ECO:0007669"/>
    <property type="project" value="InterPro"/>
</dbReference>
<evidence type="ECO:0000256" key="1">
    <source>
        <dbReference type="ARBA" id="ARBA00001966"/>
    </source>
</evidence>
<keyword evidence="2" id="KW-0411">Iron-sulfur</keyword>
<dbReference type="PANTHER" id="PTHR10949">
    <property type="entry name" value="LIPOYL SYNTHASE"/>
    <property type="match status" value="1"/>
</dbReference>
<accession>A0AAV3ZAS7</accession>
<dbReference type="GO" id="GO:0051539">
    <property type="term" value="F:4 iron, 4 sulfur cluster binding"/>
    <property type="evidence" value="ECO:0007669"/>
    <property type="project" value="UniProtKB-KW"/>
</dbReference>